<evidence type="ECO:0000256" key="7">
    <source>
        <dbReference type="HAMAP-Rule" id="MF_01008"/>
    </source>
</evidence>
<dbReference type="GO" id="GO:0003700">
    <property type="term" value="F:DNA-binding transcription factor activity"/>
    <property type="evidence" value="ECO:0007669"/>
    <property type="project" value="UniProtKB-UniRule"/>
</dbReference>
<dbReference type="Proteomes" id="UP000229976">
    <property type="component" value="Unassembled WGS sequence"/>
</dbReference>
<evidence type="ECO:0000256" key="3">
    <source>
        <dbReference type="ARBA" id="ARBA00022737"/>
    </source>
</evidence>
<dbReference type="GO" id="GO:0051301">
    <property type="term" value="P:cell division"/>
    <property type="evidence" value="ECO:0007669"/>
    <property type="project" value="UniProtKB-KW"/>
</dbReference>
<dbReference type="AlphaFoldDB" id="A0A2G9YVN0"/>
<accession>A0A2G9YVN0</accession>
<keyword evidence="4 7" id="KW-0805">Transcription regulation</keyword>
<dbReference type="CDD" id="cd16320">
    <property type="entry name" value="MraZ_N"/>
    <property type="match status" value="1"/>
</dbReference>
<dbReference type="SUPFAM" id="SSF89447">
    <property type="entry name" value="AbrB/MazE/MraZ-like"/>
    <property type="match status" value="1"/>
</dbReference>
<dbReference type="HAMAP" id="MF_01008">
    <property type="entry name" value="MraZ"/>
    <property type="match status" value="1"/>
</dbReference>
<dbReference type="GO" id="GO:0009295">
    <property type="term" value="C:nucleoid"/>
    <property type="evidence" value="ECO:0007669"/>
    <property type="project" value="UniProtKB-SubCell"/>
</dbReference>
<dbReference type="InterPro" id="IPR035644">
    <property type="entry name" value="MraZ_C"/>
</dbReference>
<name>A0A2G9YVN0_9BACT</name>
<dbReference type="InterPro" id="IPR037914">
    <property type="entry name" value="SpoVT-AbrB_sf"/>
</dbReference>
<feature type="domain" description="SpoVT-AbrB" evidence="8">
    <location>
        <begin position="5"/>
        <end position="47"/>
    </location>
</feature>
<dbReference type="Pfam" id="PF02381">
    <property type="entry name" value="MraZ"/>
    <property type="match status" value="2"/>
</dbReference>
<evidence type="ECO:0000256" key="6">
    <source>
        <dbReference type="ARBA" id="ARBA00023163"/>
    </source>
</evidence>
<dbReference type="PANTHER" id="PTHR34701">
    <property type="entry name" value="TRANSCRIPTIONAL REGULATOR MRAZ"/>
    <property type="match status" value="1"/>
</dbReference>
<evidence type="ECO:0000256" key="4">
    <source>
        <dbReference type="ARBA" id="ARBA00023015"/>
    </source>
</evidence>
<comment type="subcellular location">
    <subcellularLocation>
        <location evidence="7">Cytoplasm</location>
        <location evidence="7">Nucleoid</location>
    </subcellularLocation>
</comment>
<dbReference type="InterPro" id="IPR038619">
    <property type="entry name" value="MraZ_sf"/>
</dbReference>
<dbReference type="EMBL" id="PCRO01000027">
    <property type="protein sequence ID" value="PIP22793.1"/>
    <property type="molecule type" value="Genomic_DNA"/>
</dbReference>
<organism evidence="9 10">
    <name type="scientific">Candidatus Nealsonbacteria bacterium CG23_combo_of_CG06-09_8_20_14_all_39_17</name>
    <dbReference type="NCBI Taxonomy" id="1974722"/>
    <lineage>
        <taxon>Bacteria</taxon>
        <taxon>Candidatus Nealsoniibacteriota</taxon>
    </lineage>
</organism>
<evidence type="ECO:0000256" key="1">
    <source>
        <dbReference type="ARBA" id="ARBA00013860"/>
    </source>
</evidence>
<dbReference type="InterPro" id="IPR035642">
    <property type="entry name" value="MraZ_N"/>
</dbReference>
<reference evidence="9 10" key="1">
    <citation type="submission" date="2017-09" db="EMBL/GenBank/DDBJ databases">
        <title>Depth-based differentiation of microbial function through sediment-hosted aquifers and enrichment of novel symbionts in the deep terrestrial subsurface.</title>
        <authorList>
            <person name="Probst A.J."/>
            <person name="Ladd B."/>
            <person name="Jarett J.K."/>
            <person name="Geller-Mcgrath D.E."/>
            <person name="Sieber C.M."/>
            <person name="Emerson J.B."/>
            <person name="Anantharaman K."/>
            <person name="Thomas B.C."/>
            <person name="Malmstrom R."/>
            <person name="Stieglmeier M."/>
            <person name="Klingl A."/>
            <person name="Woyke T."/>
            <person name="Ryan C.M."/>
            <person name="Banfield J.F."/>
        </authorList>
    </citation>
    <scope>NUCLEOTIDE SEQUENCE [LARGE SCALE GENOMIC DNA]</scope>
    <source>
        <strain evidence="9">CG23_combo_of_CG06-09_8_20_14_all_39_17</strain>
    </source>
</reference>
<comment type="similarity">
    <text evidence="7">Belongs to the MraZ family.</text>
</comment>
<comment type="subunit">
    <text evidence="7">Forms oligomers.</text>
</comment>
<evidence type="ECO:0000313" key="9">
    <source>
        <dbReference type="EMBL" id="PIP22793.1"/>
    </source>
</evidence>
<proteinExistence type="inferred from homology"/>
<dbReference type="InterPro" id="IPR003444">
    <property type="entry name" value="MraZ"/>
</dbReference>
<dbReference type="GO" id="GO:0000976">
    <property type="term" value="F:transcription cis-regulatory region binding"/>
    <property type="evidence" value="ECO:0007669"/>
    <property type="project" value="TreeGrafter"/>
</dbReference>
<gene>
    <name evidence="7" type="primary">mraZ</name>
    <name evidence="9" type="ORF">COX37_02270</name>
</gene>
<keyword evidence="9" id="KW-0132">Cell division</keyword>
<dbReference type="Gene3D" id="3.40.1550.20">
    <property type="entry name" value="Transcriptional regulator MraZ domain"/>
    <property type="match status" value="1"/>
</dbReference>
<comment type="caution">
    <text evidence="9">The sequence shown here is derived from an EMBL/GenBank/DDBJ whole genome shotgun (WGS) entry which is preliminary data.</text>
</comment>
<keyword evidence="5 7" id="KW-0238">DNA-binding</keyword>
<keyword evidence="3" id="KW-0677">Repeat</keyword>
<dbReference type="CDD" id="cd16321">
    <property type="entry name" value="MraZ_C"/>
    <property type="match status" value="1"/>
</dbReference>
<dbReference type="GO" id="GO:0005737">
    <property type="term" value="C:cytoplasm"/>
    <property type="evidence" value="ECO:0007669"/>
    <property type="project" value="UniProtKB-UniRule"/>
</dbReference>
<dbReference type="NCBIfam" id="TIGR00242">
    <property type="entry name" value="division/cell wall cluster transcriptional repressor MraZ"/>
    <property type="match status" value="1"/>
</dbReference>
<evidence type="ECO:0000256" key="5">
    <source>
        <dbReference type="ARBA" id="ARBA00023125"/>
    </source>
</evidence>
<evidence type="ECO:0000259" key="8">
    <source>
        <dbReference type="PROSITE" id="PS51740"/>
    </source>
</evidence>
<keyword evidence="6 7" id="KW-0804">Transcription</keyword>
<evidence type="ECO:0000256" key="2">
    <source>
        <dbReference type="ARBA" id="ARBA00022490"/>
    </source>
</evidence>
<evidence type="ECO:0000313" key="10">
    <source>
        <dbReference type="Proteomes" id="UP000229976"/>
    </source>
</evidence>
<dbReference type="InterPro" id="IPR020603">
    <property type="entry name" value="MraZ_dom"/>
</dbReference>
<keyword evidence="9" id="KW-0131">Cell cycle</keyword>
<dbReference type="PROSITE" id="PS51740">
    <property type="entry name" value="SPOVT_ABRB"/>
    <property type="match status" value="1"/>
</dbReference>
<protein>
    <recommendedName>
        <fullName evidence="1 7">Transcriptional regulator MraZ</fullName>
    </recommendedName>
</protein>
<sequence>MFIGEYKHTIDTKKRLALPAKFRKELGEEVIITKGIENCLVVYTGEEWNVMSEKLGKLPSGQMEARGFARLMLSGAMSVNLDKLGRALVPEYLKTYAGLKKNVVVCGLYNRLELWDEEAWEAYKKKTEKEVGSMAEKLKELGI</sequence>
<dbReference type="InterPro" id="IPR007159">
    <property type="entry name" value="SpoVT-AbrB_dom"/>
</dbReference>
<keyword evidence="2 7" id="KW-0963">Cytoplasm</keyword>
<dbReference type="PANTHER" id="PTHR34701:SF1">
    <property type="entry name" value="TRANSCRIPTIONAL REGULATOR MRAZ"/>
    <property type="match status" value="1"/>
</dbReference>
<dbReference type="GO" id="GO:2000143">
    <property type="term" value="P:negative regulation of DNA-templated transcription initiation"/>
    <property type="evidence" value="ECO:0007669"/>
    <property type="project" value="TreeGrafter"/>
</dbReference>